<evidence type="ECO:0000313" key="12">
    <source>
        <dbReference type="Proteomes" id="UP000515819"/>
    </source>
</evidence>
<evidence type="ECO:0000259" key="10">
    <source>
        <dbReference type="Pfam" id="PF26594"/>
    </source>
</evidence>
<dbReference type="InterPro" id="IPR013735">
    <property type="entry name" value="TF_NusA_N"/>
</dbReference>
<dbReference type="InterPro" id="IPR009019">
    <property type="entry name" value="KH_sf_prok-type"/>
</dbReference>
<dbReference type="GO" id="GO:0003700">
    <property type="term" value="F:DNA-binding transcription factor activity"/>
    <property type="evidence" value="ECO:0007669"/>
    <property type="project" value="InterPro"/>
</dbReference>
<evidence type="ECO:0000256" key="5">
    <source>
        <dbReference type="ARBA" id="ARBA00023015"/>
    </source>
</evidence>
<dbReference type="PANTHER" id="PTHR22648">
    <property type="entry name" value="TRANSCRIPTION TERMINATION FACTOR NUSA"/>
    <property type="match status" value="1"/>
</dbReference>
<dbReference type="InterPro" id="IPR025249">
    <property type="entry name" value="TF_NusA_KH_1st"/>
</dbReference>
<gene>
    <name evidence="7 11" type="primary">nusA</name>
    <name evidence="11" type="ORF">H9Q76_07225</name>
</gene>
<feature type="domain" description="Transcription factor NusA N-terminal" evidence="8">
    <location>
        <begin position="3"/>
        <end position="123"/>
    </location>
</feature>
<dbReference type="HAMAP" id="MF_00945_B">
    <property type="entry name" value="NusA_B"/>
    <property type="match status" value="1"/>
</dbReference>
<evidence type="ECO:0000313" key="11">
    <source>
        <dbReference type="EMBL" id="QNL98553.1"/>
    </source>
</evidence>
<keyword evidence="1 7" id="KW-0806">Transcription termination</keyword>
<dbReference type="InterPro" id="IPR030842">
    <property type="entry name" value="TF_NusA_bacterial"/>
</dbReference>
<evidence type="ECO:0000256" key="3">
    <source>
        <dbReference type="ARBA" id="ARBA00022814"/>
    </source>
</evidence>
<dbReference type="InterPro" id="IPR036555">
    <property type="entry name" value="NusA_N_sf"/>
</dbReference>
<evidence type="ECO:0000256" key="4">
    <source>
        <dbReference type="ARBA" id="ARBA00022884"/>
    </source>
</evidence>
<reference evidence="11 12" key="1">
    <citation type="submission" date="2020-08" db="EMBL/GenBank/DDBJ databases">
        <authorList>
            <person name="Liu C."/>
            <person name="Sun Q."/>
        </authorList>
    </citation>
    <scope>NUCLEOTIDE SEQUENCE [LARGE SCALE GENOMIC DNA]</scope>
    <source>
        <strain evidence="11 12">NSJ-4</strain>
    </source>
</reference>
<keyword evidence="5 7" id="KW-0805">Transcription regulation</keyword>
<comment type="function">
    <text evidence="7">Participates in both transcription termination and antitermination.</text>
</comment>
<dbReference type="InterPro" id="IPR015946">
    <property type="entry name" value="KH_dom-like_a/b"/>
</dbReference>
<dbReference type="GO" id="GO:0006353">
    <property type="term" value="P:DNA-templated transcription termination"/>
    <property type="evidence" value="ECO:0007669"/>
    <property type="project" value="UniProtKB-UniRule"/>
</dbReference>
<dbReference type="SUPFAM" id="SSF54814">
    <property type="entry name" value="Prokaryotic type KH domain (KH-domain type II)"/>
    <property type="match status" value="2"/>
</dbReference>
<dbReference type="CDD" id="cd04455">
    <property type="entry name" value="S1_NusA"/>
    <property type="match status" value="1"/>
</dbReference>
<dbReference type="InterPro" id="IPR058582">
    <property type="entry name" value="KH_NusA_2nd"/>
</dbReference>
<dbReference type="CDD" id="cd02134">
    <property type="entry name" value="KH-II_NusA_rpt1"/>
    <property type="match status" value="1"/>
</dbReference>
<evidence type="ECO:0000256" key="7">
    <source>
        <dbReference type="HAMAP-Rule" id="MF_00945"/>
    </source>
</evidence>
<proteinExistence type="inferred from homology"/>
<evidence type="ECO:0000259" key="8">
    <source>
        <dbReference type="Pfam" id="PF08529"/>
    </source>
</evidence>
<evidence type="ECO:0000256" key="6">
    <source>
        <dbReference type="ARBA" id="ARBA00023163"/>
    </source>
</evidence>
<dbReference type="Proteomes" id="UP000515819">
    <property type="component" value="Chromosome"/>
</dbReference>
<dbReference type="RefSeq" id="WP_021985405.1">
    <property type="nucleotide sequence ID" value="NZ_CP060632.1"/>
</dbReference>
<dbReference type="GO" id="GO:0031564">
    <property type="term" value="P:transcription antitermination"/>
    <property type="evidence" value="ECO:0007669"/>
    <property type="project" value="UniProtKB-UniRule"/>
</dbReference>
<accession>A0A7G9FJ22</accession>
<dbReference type="SUPFAM" id="SSF69705">
    <property type="entry name" value="Transcription factor NusA, N-terminal domain"/>
    <property type="match status" value="1"/>
</dbReference>
<sequence>MSEIIDALNQLEREKSVSKELVMEAIEKSLVAACEKDYGKNVLVEAHMDRETGAITVVRKKEVVEEVENDENQISLTEAKAMDDKYEIGDFVEYPLESMDFGRMAAQKARSIIIQNIKEGERDAIYERFACKEHDIVNGVVQRFVDNTIYISLDEKTETRLKENEQVKSEHYKVGDHIKLYVVEVKKPEKKENKRKDGKDKKNNTGINIHVSRTHPELVKRLFENEIEEIQNGVVEIMGISRDAGSRSKLAVRSLDPNVDPVGACVGMAGARVNTIVDDLKGEKIDVIAWDEDPEVYIKNALSPSDVIWVQAYTEEQDGKQKKCARVVVPDDQLSLAIGKEGQNASLAAKLTGYKIDIKSESQARDLGMIIDDYDDDYADDYEDEE</sequence>
<dbReference type="PANTHER" id="PTHR22648:SF0">
    <property type="entry name" value="TRANSCRIPTION TERMINATION_ANTITERMINATION PROTEIN NUSA"/>
    <property type="match status" value="1"/>
</dbReference>
<name>A0A7G9FJ22_9FIRM</name>
<evidence type="ECO:0000256" key="1">
    <source>
        <dbReference type="ARBA" id="ARBA00022472"/>
    </source>
</evidence>
<protein>
    <recommendedName>
        <fullName evidence="7">Transcription termination/antitermination protein NusA</fullName>
    </recommendedName>
</protein>
<dbReference type="PROSITE" id="PS50084">
    <property type="entry name" value="KH_TYPE_1"/>
    <property type="match status" value="1"/>
</dbReference>
<dbReference type="FunFam" id="3.30.300.20:FF:000002">
    <property type="entry name" value="Transcription termination/antitermination protein NusA"/>
    <property type="match status" value="1"/>
</dbReference>
<dbReference type="FunFam" id="3.30.300.20:FF:000005">
    <property type="entry name" value="Transcription termination/antitermination protein NusA"/>
    <property type="match status" value="1"/>
</dbReference>
<dbReference type="Gene3D" id="3.30.1480.10">
    <property type="entry name" value="NusA, N-terminal domain"/>
    <property type="match status" value="1"/>
</dbReference>
<comment type="similarity">
    <text evidence="7">Belongs to the NusA family.</text>
</comment>
<dbReference type="Pfam" id="PF26594">
    <property type="entry name" value="KH_NusA_2nd"/>
    <property type="match status" value="1"/>
</dbReference>
<dbReference type="InterPro" id="IPR012340">
    <property type="entry name" value="NA-bd_OB-fold"/>
</dbReference>
<keyword evidence="2 7" id="KW-0963">Cytoplasm</keyword>
<dbReference type="GO" id="GO:0003723">
    <property type="term" value="F:RNA binding"/>
    <property type="evidence" value="ECO:0007669"/>
    <property type="project" value="UniProtKB-UniRule"/>
</dbReference>
<keyword evidence="12" id="KW-1185">Reference proteome</keyword>
<keyword evidence="3 7" id="KW-0889">Transcription antitermination</keyword>
<dbReference type="SUPFAM" id="SSF50249">
    <property type="entry name" value="Nucleic acid-binding proteins"/>
    <property type="match status" value="1"/>
</dbReference>
<dbReference type="GO" id="GO:0005829">
    <property type="term" value="C:cytosol"/>
    <property type="evidence" value="ECO:0007669"/>
    <property type="project" value="TreeGrafter"/>
</dbReference>
<keyword evidence="6 7" id="KW-0804">Transcription</keyword>
<dbReference type="EMBL" id="CP060632">
    <property type="protein sequence ID" value="QNL98553.1"/>
    <property type="molecule type" value="Genomic_DNA"/>
</dbReference>
<feature type="domain" description="Transcription factor NusA first KH" evidence="9">
    <location>
        <begin position="213"/>
        <end position="290"/>
    </location>
</feature>
<dbReference type="KEGG" id="wcp:H9Q76_07225"/>
<comment type="subunit">
    <text evidence="7">Monomer. Binds directly to the core enzyme of the DNA-dependent RNA polymerase and to nascent RNA.</text>
</comment>
<evidence type="ECO:0000259" key="9">
    <source>
        <dbReference type="Pfam" id="PF13184"/>
    </source>
</evidence>
<dbReference type="Gene3D" id="2.40.50.140">
    <property type="entry name" value="Nucleic acid-binding proteins"/>
    <property type="match status" value="1"/>
</dbReference>
<feature type="domain" description="NusA-like second KH" evidence="10">
    <location>
        <begin position="295"/>
        <end position="365"/>
    </location>
</feature>
<dbReference type="Pfam" id="PF13184">
    <property type="entry name" value="KH_NusA_1st"/>
    <property type="match status" value="1"/>
</dbReference>
<comment type="subcellular location">
    <subcellularLocation>
        <location evidence="7">Cytoplasm</location>
    </subcellularLocation>
</comment>
<dbReference type="CDD" id="cd22529">
    <property type="entry name" value="KH-II_NusA_rpt2"/>
    <property type="match status" value="1"/>
</dbReference>
<dbReference type="InterPro" id="IPR010213">
    <property type="entry name" value="TF_NusA"/>
</dbReference>
<keyword evidence="4 7" id="KW-0694">RNA-binding</keyword>
<evidence type="ECO:0000256" key="2">
    <source>
        <dbReference type="ARBA" id="ARBA00022490"/>
    </source>
</evidence>
<dbReference type="Gene3D" id="3.30.300.20">
    <property type="match status" value="2"/>
</dbReference>
<organism evidence="11 12">
    <name type="scientific">Wujia chipingensis</name>
    <dbReference type="NCBI Taxonomy" id="2763670"/>
    <lineage>
        <taxon>Bacteria</taxon>
        <taxon>Bacillati</taxon>
        <taxon>Bacillota</taxon>
        <taxon>Clostridia</taxon>
        <taxon>Lachnospirales</taxon>
        <taxon>Lachnospiraceae</taxon>
        <taxon>Wujia</taxon>
    </lineage>
</organism>
<dbReference type="AlphaFoldDB" id="A0A7G9FJ22"/>
<dbReference type="NCBIfam" id="TIGR01953">
    <property type="entry name" value="NusA"/>
    <property type="match status" value="1"/>
</dbReference>
<dbReference type="Pfam" id="PF08529">
    <property type="entry name" value="NusA_N"/>
    <property type="match status" value="1"/>
</dbReference>